<name>A0A892ZHV3_9NEIS</name>
<dbReference type="AlphaFoldDB" id="A0A892ZHV3"/>
<dbReference type="Pfam" id="PF04340">
    <property type="entry name" value="DUF484"/>
    <property type="match status" value="1"/>
</dbReference>
<accession>A0A892ZHV3</accession>
<dbReference type="InterPro" id="IPR029016">
    <property type="entry name" value="GAF-like_dom_sf"/>
</dbReference>
<keyword evidence="2" id="KW-1185">Reference proteome</keyword>
<protein>
    <submittedName>
        <fullName evidence="1">DUF484 family protein</fullName>
    </submittedName>
</protein>
<sequence>MALNEQTVLAYVQQHPEFLQTHAQTLGIRADETKILSFNQGSLNVLKQKTERMAAQLAQMLDDAERNRSTTAKLLAFNHRLLAANTVGQLAQACSDSLSEDFALPHHVLKLMQAPANKARIPQALQAADNSALKKAWGKLSAPQCGQHLPEPVAALLANKPPLGSFLQLPVWRGNVLLAVLLIGHEDAAYFHADLETDLVAEMAQSLSVALGRMMGLAA</sequence>
<dbReference type="PANTHER" id="PTHR38765:SF1">
    <property type="entry name" value="DUF484 DOMAIN-CONTAINING PROTEIN"/>
    <property type="match status" value="1"/>
</dbReference>
<dbReference type="Gene3D" id="3.30.450.40">
    <property type="match status" value="1"/>
</dbReference>
<proteinExistence type="predicted"/>
<dbReference type="RefSeq" id="WP_230338414.1">
    <property type="nucleotide sequence ID" value="NZ_CP069798.1"/>
</dbReference>
<evidence type="ECO:0000313" key="2">
    <source>
        <dbReference type="Proteomes" id="UP000653156"/>
    </source>
</evidence>
<dbReference type="EMBL" id="CP069798">
    <property type="protein sequence ID" value="QRQ81124.1"/>
    <property type="molecule type" value="Genomic_DNA"/>
</dbReference>
<gene>
    <name evidence="1" type="ORF">JQU52_10375</name>
</gene>
<dbReference type="Proteomes" id="UP000653156">
    <property type="component" value="Chromosome"/>
</dbReference>
<organism evidence="1 2">
    <name type="scientific">Paralysiella testudinis</name>
    <dbReference type="NCBI Taxonomy" id="2809020"/>
    <lineage>
        <taxon>Bacteria</taxon>
        <taxon>Pseudomonadati</taxon>
        <taxon>Pseudomonadota</taxon>
        <taxon>Betaproteobacteria</taxon>
        <taxon>Neisseriales</taxon>
        <taxon>Neisseriaceae</taxon>
        <taxon>Paralysiella</taxon>
    </lineage>
</organism>
<evidence type="ECO:0000313" key="1">
    <source>
        <dbReference type="EMBL" id="QRQ81124.1"/>
    </source>
</evidence>
<dbReference type="KEGG" id="ptes:JQU52_10375"/>
<dbReference type="InterPro" id="IPR007435">
    <property type="entry name" value="DUF484"/>
</dbReference>
<reference evidence="1" key="1">
    <citation type="submission" date="2021-02" db="EMBL/GenBank/DDBJ databases">
        <title>Neisseriaceae sp. 26B isolated from the cloaca of a Common Toad-headed Turtle (Mesoclemmys nasuta).</title>
        <authorList>
            <person name="Spergser J."/>
            <person name="Busse H.-J."/>
        </authorList>
    </citation>
    <scope>NUCLEOTIDE SEQUENCE</scope>
    <source>
        <strain evidence="1">26B</strain>
    </source>
</reference>
<dbReference type="PANTHER" id="PTHR38765">
    <property type="entry name" value="DUF484 DOMAIN-CONTAINING PROTEIN"/>
    <property type="match status" value="1"/>
</dbReference>